<keyword evidence="5" id="KW-0812">Transmembrane</keyword>
<accession>A0ABY4RN76</accession>
<dbReference type="PANTHER" id="PTHR43280">
    <property type="entry name" value="ARAC-FAMILY TRANSCRIPTIONAL REGULATOR"/>
    <property type="match status" value="1"/>
</dbReference>
<keyword evidence="8" id="KW-1185">Reference proteome</keyword>
<dbReference type="PROSITE" id="PS01124">
    <property type="entry name" value="HTH_ARAC_FAMILY_2"/>
    <property type="match status" value="1"/>
</dbReference>
<keyword evidence="5" id="KW-1133">Transmembrane helix</keyword>
<organism evidence="7 8">
    <name type="scientific">Paenibacillus konkukensis</name>
    <dbReference type="NCBI Taxonomy" id="2020716"/>
    <lineage>
        <taxon>Bacteria</taxon>
        <taxon>Bacillati</taxon>
        <taxon>Bacillota</taxon>
        <taxon>Bacilli</taxon>
        <taxon>Bacillales</taxon>
        <taxon>Paenibacillaceae</taxon>
        <taxon>Paenibacillus</taxon>
    </lineage>
</organism>
<reference evidence="7" key="2">
    <citation type="journal article" date="2021" name="J Anim Sci Technol">
        <title>Complete genome sequence of Paenibacillus konkukensis sp. nov. SK3146 as a potential probiotic strain.</title>
        <authorList>
            <person name="Jung H.I."/>
            <person name="Park S."/>
            <person name="Niu K.M."/>
            <person name="Lee S.W."/>
            <person name="Kothari D."/>
            <person name="Yi K.J."/>
            <person name="Kim S.K."/>
        </authorList>
    </citation>
    <scope>NUCLEOTIDE SEQUENCE</scope>
    <source>
        <strain evidence="7">SK3146</strain>
    </source>
</reference>
<reference evidence="7" key="1">
    <citation type="submission" date="2018-02" db="EMBL/GenBank/DDBJ databases">
        <authorList>
            <person name="Kim S.-K."/>
            <person name="Jung H.-I."/>
            <person name="Lee S.-W."/>
        </authorList>
    </citation>
    <scope>NUCLEOTIDE SEQUENCE</scope>
    <source>
        <strain evidence="7">SK3146</strain>
    </source>
</reference>
<evidence type="ECO:0000256" key="5">
    <source>
        <dbReference type="SAM" id="Phobius"/>
    </source>
</evidence>
<evidence type="ECO:0000313" key="7">
    <source>
        <dbReference type="EMBL" id="UQZ83410.1"/>
    </source>
</evidence>
<dbReference type="SMART" id="SM00342">
    <property type="entry name" value="HTH_ARAC"/>
    <property type="match status" value="1"/>
</dbReference>
<keyword evidence="3" id="KW-0804">Transcription</keyword>
<feature type="compositionally biased region" description="Low complexity" evidence="4">
    <location>
        <begin position="67"/>
        <end position="79"/>
    </location>
</feature>
<evidence type="ECO:0000256" key="2">
    <source>
        <dbReference type="ARBA" id="ARBA00023125"/>
    </source>
</evidence>
<proteinExistence type="predicted"/>
<dbReference type="EMBL" id="CP027059">
    <property type="protein sequence ID" value="UQZ83410.1"/>
    <property type="molecule type" value="Genomic_DNA"/>
</dbReference>
<dbReference type="Proteomes" id="UP001057134">
    <property type="component" value="Chromosome"/>
</dbReference>
<dbReference type="SUPFAM" id="SSF46689">
    <property type="entry name" value="Homeodomain-like"/>
    <property type="match status" value="2"/>
</dbReference>
<gene>
    <name evidence="7" type="primary">yesS_32</name>
    <name evidence="7" type="ORF">SK3146_02597</name>
</gene>
<feature type="transmembrane region" description="Helical" evidence="5">
    <location>
        <begin position="32"/>
        <end position="51"/>
    </location>
</feature>
<keyword evidence="2" id="KW-0238">DNA-binding</keyword>
<feature type="region of interest" description="Disordered" evidence="4">
    <location>
        <begin position="60"/>
        <end position="79"/>
    </location>
</feature>
<evidence type="ECO:0000256" key="1">
    <source>
        <dbReference type="ARBA" id="ARBA00023015"/>
    </source>
</evidence>
<sequence>MPQNKLFIICLTLSLIFVCGLAVVEIWSEANASWKTLGLLLLCCMVSFIIGRLHPRQRRTSADASKHPPSSIPHPSADPSCEWNALKRRLEAELNGQRAELRHYYAQELLLRGLPSGQRAFGSIGIPAEAEWFAVMIIEPELALQTRFAEQDRGLMMFAIRNMLDELIPSGSRLPAVSNDQQLALLVFAIGPSQEAFKNTLSSWIREVQSALFRYLSLQVSIGVSRTFKELSKSSAAYQESVEALKFRIWTKETSVFLCEDLDAAVPNSAALYPERLEREWIEAVKQGERLHANLLLRELVGELFGSAGNPRMLELWLVRLLLTLLDHMRQWGMSAKLWSSYPASYIRQVLALRTADEAERWFRQVWMEPCLTTIEENMKSYKRNLLDQIVTMIREEYDTDLSLESVAGRLHYNPNYLSGLFNKEMHITFSEYLSKHRHDMACQWLIETHLPVKEIACKLQYKNSQNFIRSFRRSQGMTPGEYRMKYGRKRLLEEAVGLEN</sequence>
<dbReference type="InterPro" id="IPR009057">
    <property type="entry name" value="Homeodomain-like_sf"/>
</dbReference>
<evidence type="ECO:0000259" key="6">
    <source>
        <dbReference type="PROSITE" id="PS01124"/>
    </source>
</evidence>
<feature type="domain" description="HTH araC/xylS-type" evidence="6">
    <location>
        <begin position="388"/>
        <end position="486"/>
    </location>
</feature>
<dbReference type="InterPro" id="IPR041522">
    <property type="entry name" value="CdaR_GGDEF"/>
</dbReference>
<dbReference type="Pfam" id="PF12833">
    <property type="entry name" value="HTH_18"/>
    <property type="match status" value="1"/>
</dbReference>
<keyword evidence="1" id="KW-0805">Transcription regulation</keyword>
<dbReference type="PANTHER" id="PTHR43280:SF10">
    <property type="entry name" value="REGULATORY PROTEIN POCR"/>
    <property type="match status" value="1"/>
</dbReference>
<evidence type="ECO:0000256" key="4">
    <source>
        <dbReference type="SAM" id="MobiDB-lite"/>
    </source>
</evidence>
<keyword evidence="5" id="KW-0472">Membrane</keyword>
<dbReference type="Pfam" id="PF17853">
    <property type="entry name" value="GGDEF_2"/>
    <property type="match status" value="1"/>
</dbReference>
<dbReference type="InterPro" id="IPR018060">
    <property type="entry name" value="HTH_AraC"/>
</dbReference>
<protein>
    <submittedName>
        <fullName evidence="7">HTH-type transcriptional regulator YesS</fullName>
    </submittedName>
</protein>
<name>A0ABY4RN76_9BACL</name>
<evidence type="ECO:0000313" key="8">
    <source>
        <dbReference type="Proteomes" id="UP001057134"/>
    </source>
</evidence>
<evidence type="ECO:0000256" key="3">
    <source>
        <dbReference type="ARBA" id="ARBA00023163"/>
    </source>
</evidence>
<dbReference type="Gene3D" id="1.10.10.60">
    <property type="entry name" value="Homeodomain-like"/>
    <property type="match status" value="2"/>
</dbReference>